<evidence type="ECO:0000256" key="9">
    <source>
        <dbReference type="HAMAP-Rule" id="MF_00344"/>
    </source>
</evidence>
<evidence type="ECO:0000256" key="3">
    <source>
        <dbReference type="ARBA" id="ARBA00022598"/>
    </source>
</evidence>
<feature type="active site" evidence="9">
    <location>
        <position position="179"/>
    </location>
</feature>
<dbReference type="InterPro" id="IPR022955">
    <property type="entry name" value="GMP_synthase"/>
</dbReference>
<organism evidence="12 13">
    <name type="scientific">Zhihengliuella alba</name>
    <dbReference type="NCBI Taxonomy" id="547018"/>
    <lineage>
        <taxon>Bacteria</taxon>
        <taxon>Bacillati</taxon>
        <taxon>Actinomycetota</taxon>
        <taxon>Actinomycetes</taxon>
        <taxon>Micrococcales</taxon>
        <taxon>Micrococcaceae</taxon>
        <taxon>Zhihengliuella</taxon>
    </lineage>
</organism>
<dbReference type="RefSeq" id="WP_344880366.1">
    <property type="nucleotide sequence ID" value="NZ_BAABCJ010000001.1"/>
</dbReference>
<evidence type="ECO:0000313" key="13">
    <source>
        <dbReference type="Proteomes" id="UP001501536"/>
    </source>
</evidence>
<dbReference type="InterPro" id="IPR029062">
    <property type="entry name" value="Class_I_gatase-like"/>
</dbReference>
<evidence type="ECO:0000256" key="10">
    <source>
        <dbReference type="PROSITE-ProRule" id="PRU00886"/>
    </source>
</evidence>
<dbReference type="NCBIfam" id="TIGR00888">
    <property type="entry name" value="guaA_Nterm"/>
    <property type="match status" value="1"/>
</dbReference>
<dbReference type="PRINTS" id="PR00097">
    <property type="entry name" value="ANTSNTHASEII"/>
</dbReference>
<dbReference type="Pfam" id="PF00117">
    <property type="entry name" value="GATase"/>
    <property type="match status" value="1"/>
</dbReference>
<keyword evidence="8 9" id="KW-0315">Glutamine amidotransferase</keyword>
<evidence type="ECO:0000256" key="2">
    <source>
        <dbReference type="ARBA" id="ARBA00005153"/>
    </source>
</evidence>
<dbReference type="HAMAP" id="MF_00344">
    <property type="entry name" value="GMP_synthase"/>
    <property type="match status" value="1"/>
</dbReference>
<keyword evidence="4 9" id="KW-0547">Nucleotide-binding</keyword>
<dbReference type="InterPro" id="IPR004739">
    <property type="entry name" value="GMP_synth_GATase"/>
</dbReference>
<evidence type="ECO:0000259" key="11">
    <source>
        <dbReference type="PROSITE" id="PS51553"/>
    </source>
</evidence>
<comment type="function">
    <text evidence="1 9">Catalyzes the synthesis of GMP from XMP.</text>
</comment>
<feature type="binding site" evidence="10">
    <location>
        <begin position="231"/>
        <end position="237"/>
    </location>
    <ligand>
        <name>ATP</name>
        <dbReference type="ChEBI" id="CHEBI:30616"/>
    </ligand>
</feature>
<name>A0ABP7D368_9MICC</name>
<dbReference type="Pfam" id="PF02540">
    <property type="entry name" value="NAD_synthase"/>
    <property type="match status" value="1"/>
</dbReference>
<dbReference type="InterPro" id="IPR025777">
    <property type="entry name" value="GMPS_ATP_PPase_dom"/>
</dbReference>
<reference evidence="13" key="1">
    <citation type="journal article" date="2019" name="Int. J. Syst. Evol. Microbiol.">
        <title>The Global Catalogue of Microorganisms (GCM) 10K type strain sequencing project: providing services to taxonomists for standard genome sequencing and annotation.</title>
        <authorList>
            <consortium name="The Broad Institute Genomics Platform"/>
            <consortium name="The Broad Institute Genome Sequencing Center for Infectious Disease"/>
            <person name="Wu L."/>
            <person name="Ma J."/>
        </authorList>
    </citation>
    <scope>NUCLEOTIDE SEQUENCE [LARGE SCALE GENOMIC DNA]</scope>
    <source>
        <strain evidence="13">JCM 16961</strain>
    </source>
</reference>
<dbReference type="Proteomes" id="UP001501536">
    <property type="component" value="Unassembled WGS sequence"/>
</dbReference>
<sequence length="528" mass="56461">MTNPPAAPEHQPVLVVDYGAQYAQLIARRVREANVYSEIVPHTMPTEQILAKNPAAIILSGGPSSVYAEGAPRVEADLFQAGVPVLGICYGFQAMANALGGKVAQTGLREYGATDATMSGQARSILAGTPAAQNVWMSHGDSVHEAPEGFEVLATTSGAPVAAIADDERRLYGVQWHPEVKHSDHGQRILENFLFEGAGLKADWTTGNIVEEQVEKIRAQVGDGRAICGLSGGVDSAVAAALVQRAIGDQLTCVFVNHGLLREGEAEQVEKDFVAATGAKLYIADEQERFLTALAGVTDPETKRKIIGREFIRAFETAEAEIVKASANAGEPVKFLVQGTLYPDVVESGGGEGAANIKSHHNVGGLPEDLQFELVEPLRTLFKDEVRAVGAELGLPAEIVQRQPFPGPGLGIRIIGEVTEDRLNTLRRADAIARAELTAAGLDNEVWQMPVVLLADVRSVGVQGDGRTYGHPIVLRPVSSEDAMTADWSRLPYDLLARISNRITNEVDGVNRVALDVTSKPPGTIEWE</sequence>
<proteinExistence type="inferred from homology"/>
<dbReference type="InterPro" id="IPR014729">
    <property type="entry name" value="Rossmann-like_a/b/a_fold"/>
</dbReference>
<dbReference type="PROSITE" id="PS51553">
    <property type="entry name" value="GMPS_ATP_PPASE"/>
    <property type="match status" value="1"/>
</dbReference>
<keyword evidence="6 9" id="KW-0658">Purine biosynthesis</keyword>
<dbReference type="Pfam" id="PF00958">
    <property type="entry name" value="GMP_synt_C"/>
    <property type="match status" value="1"/>
</dbReference>
<comment type="catalytic activity">
    <reaction evidence="9">
        <text>XMP + L-glutamine + ATP + H2O = GMP + L-glutamate + AMP + diphosphate + 2 H(+)</text>
        <dbReference type="Rhea" id="RHEA:11680"/>
        <dbReference type="ChEBI" id="CHEBI:15377"/>
        <dbReference type="ChEBI" id="CHEBI:15378"/>
        <dbReference type="ChEBI" id="CHEBI:29985"/>
        <dbReference type="ChEBI" id="CHEBI:30616"/>
        <dbReference type="ChEBI" id="CHEBI:33019"/>
        <dbReference type="ChEBI" id="CHEBI:57464"/>
        <dbReference type="ChEBI" id="CHEBI:58115"/>
        <dbReference type="ChEBI" id="CHEBI:58359"/>
        <dbReference type="ChEBI" id="CHEBI:456215"/>
        <dbReference type="EC" id="6.3.5.2"/>
    </reaction>
</comment>
<accession>A0ABP7D368</accession>
<evidence type="ECO:0000256" key="5">
    <source>
        <dbReference type="ARBA" id="ARBA00022749"/>
    </source>
</evidence>
<dbReference type="PROSITE" id="PS51273">
    <property type="entry name" value="GATASE_TYPE_1"/>
    <property type="match status" value="1"/>
</dbReference>
<dbReference type="PANTHER" id="PTHR11922">
    <property type="entry name" value="GMP SYNTHASE-RELATED"/>
    <property type="match status" value="1"/>
</dbReference>
<evidence type="ECO:0000256" key="6">
    <source>
        <dbReference type="ARBA" id="ARBA00022755"/>
    </source>
</evidence>
<dbReference type="SUPFAM" id="SSF54810">
    <property type="entry name" value="GMP synthetase C-terminal dimerisation domain"/>
    <property type="match status" value="1"/>
</dbReference>
<keyword evidence="13" id="KW-1185">Reference proteome</keyword>
<keyword evidence="3 9" id="KW-0436">Ligase</keyword>
<dbReference type="PANTHER" id="PTHR11922:SF2">
    <property type="entry name" value="GMP SYNTHASE [GLUTAMINE-HYDROLYZING]"/>
    <property type="match status" value="1"/>
</dbReference>
<comment type="pathway">
    <text evidence="2 9">Purine metabolism; GMP biosynthesis; GMP from XMP (L-Gln route): step 1/1.</text>
</comment>
<comment type="caution">
    <text evidence="12">The sequence shown here is derived from an EMBL/GenBank/DDBJ whole genome shotgun (WGS) entry which is preliminary data.</text>
</comment>
<protein>
    <recommendedName>
        <fullName evidence="9">GMP synthase [glutamine-hydrolyzing]</fullName>
        <ecNumber evidence="9">6.3.5.2</ecNumber>
    </recommendedName>
    <alternativeName>
        <fullName evidence="9">GMP synthetase</fullName>
    </alternativeName>
    <alternativeName>
        <fullName evidence="9">Glutamine amidotransferase</fullName>
    </alternativeName>
</protein>
<dbReference type="PRINTS" id="PR00096">
    <property type="entry name" value="GATASE"/>
</dbReference>
<evidence type="ECO:0000256" key="8">
    <source>
        <dbReference type="ARBA" id="ARBA00022962"/>
    </source>
</evidence>
<dbReference type="NCBIfam" id="TIGR00884">
    <property type="entry name" value="guaA_Cterm"/>
    <property type="match status" value="1"/>
</dbReference>
<feature type="domain" description="GMPS ATP-PPase" evidence="11">
    <location>
        <begin position="204"/>
        <end position="402"/>
    </location>
</feature>
<dbReference type="SUPFAM" id="SSF52317">
    <property type="entry name" value="Class I glutamine amidotransferase-like"/>
    <property type="match status" value="1"/>
</dbReference>
<dbReference type="SUPFAM" id="SSF52402">
    <property type="entry name" value="Adenine nucleotide alpha hydrolases-like"/>
    <property type="match status" value="1"/>
</dbReference>
<feature type="active site" evidence="9">
    <location>
        <position position="177"/>
    </location>
</feature>
<dbReference type="InterPro" id="IPR001674">
    <property type="entry name" value="GMP_synth_C"/>
</dbReference>
<dbReference type="Gene3D" id="3.40.50.880">
    <property type="match status" value="1"/>
</dbReference>
<dbReference type="NCBIfam" id="NF000848">
    <property type="entry name" value="PRK00074.1"/>
    <property type="match status" value="1"/>
</dbReference>
<keyword evidence="5 9" id="KW-0332">GMP biosynthesis</keyword>
<dbReference type="EC" id="6.3.5.2" evidence="9"/>
<dbReference type="Gene3D" id="3.30.300.10">
    <property type="match status" value="1"/>
</dbReference>
<evidence type="ECO:0000313" key="12">
    <source>
        <dbReference type="EMBL" id="GAA3697677.1"/>
    </source>
</evidence>
<dbReference type="CDD" id="cd01742">
    <property type="entry name" value="GATase1_GMP_Synthase"/>
    <property type="match status" value="1"/>
</dbReference>
<evidence type="ECO:0000256" key="7">
    <source>
        <dbReference type="ARBA" id="ARBA00022840"/>
    </source>
</evidence>
<keyword evidence="7 9" id="KW-0067">ATP-binding</keyword>
<gene>
    <name evidence="9 12" type="primary">guaA</name>
    <name evidence="12" type="ORF">GCM10022377_08230</name>
</gene>
<dbReference type="Gene3D" id="3.40.50.620">
    <property type="entry name" value="HUPs"/>
    <property type="match status" value="1"/>
</dbReference>
<dbReference type="PRINTS" id="PR00099">
    <property type="entry name" value="CPSGATASE"/>
</dbReference>
<feature type="active site" description="Nucleophile" evidence="9">
    <location>
        <position position="89"/>
    </location>
</feature>
<dbReference type="InterPro" id="IPR022310">
    <property type="entry name" value="NAD/GMP_synthase"/>
</dbReference>
<dbReference type="EMBL" id="BAABCJ010000001">
    <property type="protein sequence ID" value="GAA3697677.1"/>
    <property type="molecule type" value="Genomic_DNA"/>
</dbReference>
<evidence type="ECO:0000256" key="1">
    <source>
        <dbReference type="ARBA" id="ARBA00002332"/>
    </source>
</evidence>
<evidence type="ECO:0000256" key="4">
    <source>
        <dbReference type="ARBA" id="ARBA00022741"/>
    </source>
</evidence>
<comment type="subunit">
    <text evidence="9">Homodimer.</text>
</comment>
<dbReference type="InterPro" id="IPR017926">
    <property type="entry name" value="GATASE"/>
</dbReference>
<dbReference type="CDD" id="cd01997">
    <property type="entry name" value="GMP_synthase_C"/>
    <property type="match status" value="1"/>
</dbReference>